<keyword evidence="3" id="KW-0964">Secreted</keyword>
<evidence type="ECO:0000313" key="5">
    <source>
        <dbReference type="EMBL" id="RIA95158.1"/>
    </source>
</evidence>
<organism evidence="5 6">
    <name type="scientific">Glomus cerebriforme</name>
    <dbReference type="NCBI Taxonomy" id="658196"/>
    <lineage>
        <taxon>Eukaryota</taxon>
        <taxon>Fungi</taxon>
        <taxon>Fungi incertae sedis</taxon>
        <taxon>Mucoromycota</taxon>
        <taxon>Glomeromycotina</taxon>
        <taxon>Glomeromycetes</taxon>
        <taxon>Glomerales</taxon>
        <taxon>Glomeraceae</taxon>
        <taxon>Glomus</taxon>
    </lineage>
</organism>
<evidence type="ECO:0000256" key="1">
    <source>
        <dbReference type="ARBA" id="ARBA00004340"/>
    </source>
</evidence>
<dbReference type="STRING" id="658196.A0A397TA92"/>
<dbReference type="AlphaFoldDB" id="A0A397TA92"/>
<dbReference type="Gene3D" id="1.10.150.320">
    <property type="entry name" value="Photosystem II 12 kDa extrinsic protein"/>
    <property type="match status" value="1"/>
</dbReference>
<dbReference type="OrthoDB" id="5597935at2759"/>
<protein>
    <recommendedName>
        <fullName evidence="4">Crinkler effector protein N-terminal domain-containing protein</fullName>
    </recommendedName>
</protein>
<dbReference type="Proteomes" id="UP000265703">
    <property type="component" value="Unassembled WGS sequence"/>
</dbReference>
<dbReference type="InterPro" id="IPR045379">
    <property type="entry name" value="Crinkler_N"/>
</dbReference>
<evidence type="ECO:0000313" key="6">
    <source>
        <dbReference type="Proteomes" id="UP000265703"/>
    </source>
</evidence>
<dbReference type="GO" id="GO:0005576">
    <property type="term" value="C:extracellular region"/>
    <property type="evidence" value="ECO:0007669"/>
    <property type="project" value="UniProtKB-SubCell"/>
</dbReference>
<feature type="domain" description="Crinkler effector protein N-terminal" evidence="4">
    <location>
        <begin position="4"/>
        <end position="110"/>
    </location>
</feature>
<evidence type="ECO:0000256" key="2">
    <source>
        <dbReference type="ARBA" id="ARBA00004613"/>
    </source>
</evidence>
<dbReference type="EMBL" id="QKYT01000067">
    <property type="protein sequence ID" value="RIA95158.1"/>
    <property type="molecule type" value="Genomic_DNA"/>
</dbReference>
<gene>
    <name evidence="5" type="ORF">C1645_758349</name>
</gene>
<keyword evidence="6" id="KW-1185">Reference proteome</keyword>
<comment type="caution">
    <text evidence="5">The sequence shown here is derived from an EMBL/GenBank/DDBJ whole genome shotgun (WGS) entry which is preliminary data.</text>
</comment>
<dbReference type="GO" id="GO:0043657">
    <property type="term" value="C:host cell"/>
    <property type="evidence" value="ECO:0007669"/>
    <property type="project" value="UniProtKB-SubCell"/>
</dbReference>
<evidence type="ECO:0000259" key="4">
    <source>
        <dbReference type="Pfam" id="PF20147"/>
    </source>
</evidence>
<evidence type="ECO:0000256" key="3">
    <source>
        <dbReference type="ARBA" id="ARBA00022525"/>
    </source>
</evidence>
<comment type="subcellular location">
    <subcellularLocation>
        <location evidence="1">Host cell</location>
    </subcellularLocation>
    <subcellularLocation>
        <location evidence="2">Secreted</location>
    </subcellularLocation>
</comment>
<proteinExistence type="predicted"/>
<sequence>MTSVTLNCLVFGEDPYNKNFSVEINTSKNVNTLKKTINDDLKSGIATKDLKLFKVNIVLGETRNEDVIAMLEIGELDSIGLEMKDNLQKISYYFNEELKLDDRSLHILVQLPTAATEQPGAVIPQKIKITEAFPQGLMYKKPKPLVASYGSNWQYQFDTQLVKILKKHTEDHYKYFKGKSTDKMNCPTYFLFSGAGTGKSRNASEFHNMLIESLKDSNNLELKKMIQDAWVFNVSLENGTSFSRSIEPFDILAIGSRMLWQVYTGEYDFNRFLFTYDSPTPFEVIQLLAKGHNREKKDMKKIAIILVIDGLQNFMLSNDDGLDKKKNSWFYQTLSKISDLGVSNDLFLIPYCTATITRPFDQAVQPSMRLRVHLPIASLKPPIILDDHNNSTKVFQDNYIMNLLVDDCGGHGRALEVLAELVKDKDINDCNINQLMHDLRSNLELRYAGALNISASDAQAIVRAILTRTRLDPRNVVPGTNRFPDYFVQPGLIRFEKIGTSIEGYLNAPYIWIWIMSQPSTSGGDPLLRDWQFCDYEEHVAKFDRRRIPGAQFWEHFEYFIPTFRCLKSKVLKEGEKTSISNIHAGARLRLKDNFNFTNHHLTLEHAKHQEDTNSSHYAKDKKIICEDSEVNVRKGKHCIINGGSAPYGDSFLGLDQFRKDNVNPNEVYQAKKWKAAKITKKLYYDERKKSAGDKDFFILFTTGKTNDFDIPTNSGIVDESNWNDYFGPFAGRAYNYAIVGALNINTATTTELMTIDDLGPETAYNIITKRPFDSMTEAKGMAGIRKNAIKRLKIDT</sequence>
<dbReference type="Pfam" id="PF12836">
    <property type="entry name" value="HHH_3"/>
    <property type="match status" value="1"/>
</dbReference>
<accession>A0A397TA92</accession>
<dbReference type="Pfam" id="PF20147">
    <property type="entry name" value="Crinkler"/>
    <property type="match status" value="1"/>
</dbReference>
<dbReference type="SUPFAM" id="SSF81585">
    <property type="entry name" value="PsbU/PolX domain-like"/>
    <property type="match status" value="1"/>
</dbReference>
<name>A0A397TA92_9GLOM</name>
<reference evidence="5 6" key="1">
    <citation type="submission" date="2018-06" db="EMBL/GenBank/DDBJ databases">
        <title>Comparative genomics reveals the genomic features of Rhizophagus irregularis, R. cerebriforme, R. diaphanum and Gigaspora rosea, and their symbiotic lifestyle signature.</title>
        <authorList>
            <person name="Morin E."/>
            <person name="San Clemente H."/>
            <person name="Chen E.C.H."/>
            <person name="De La Providencia I."/>
            <person name="Hainaut M."/>
            <person name="Kuo A."/>
            <person name="Kohler A."/>
            <person name="Murat C."/>
            <person name="Tang N."/>
            <person name="Roy S."/>
            <person name="Loubradou J."/>
            <person name="Henrissat B."/>
            <person name="Grigoriev I.V."/>
            <person name="Corradi N."/>
            <person name="Roux C."/>
            <person name="Martin F.M."/>
        </authorList>
    </citation>
    <scope>NUCLEOTIDE SEQUENCE [LARGE SCALE GENOMIC DNA]</scope>
    <source>
        <strain evidence="5 6">DAOM 227022</strain>
    </source>
</reference>